<name>R7ZUX7_9BACT</name>
<dbReference type="AlphaFoldDB" id="R7ZUX7"/>
<keyword evidence="2" id="KW-1185">Reference proteome</keyword>
<evidence type="ECO:0000313" key="2">
    <source>
        <dbReference type="Proteomes" id="UP000013909"/>
    </source>
</evidence>
<dbReference type="EMBL" id="AQHR01000049">
    <property type="protein sequence ID" value="EON77789.1"/>
    <property type="molecule type" value="Genomic_DNA"/>
</dbReference>
<reference evidence="1 2" key="1">
    <citation type="submission" date="2013-02" db="EMBL/GenBank/DDBJ databases">
        <title>A novel strain isolated from Lonar lake, Maharashtra, India.</title>
        <authorList>
            <person name="Singh A."/>
        </authorList>
    </citation>
    <scope>NUCLEOTIDE SEQUENCE [LARGE SCALE GENOMIC DNA]</scope>
    <source>
        <strain evidence="1 2">AK24</strain>
    </source>
</reference>
<sequence>MFTLLSPSKVFPSIKTVDIKDIHLYMKKFEESLRNFEELQKESSLNENR</sequence>
<accession>R7ZUX7</accession>
<proteinExistence type="predicted"/>
<dbReference type="Proteomes" id="UP000013909">
    <property type="component" value="Unassembled WGS sequence"/>
</dbReference>
<gene>
    <name evidence="1" type="ORF">ADIS_1708</name>
</gene>
<evidence type="ECO:0000313" key="1">
    <source>
        <dbReference type="EMBL" id="EON77789.1"/>
    </source>
</evidence>
<protein>
    <submittedName>
        <fullName evidence="1">Uncharacterized protein</fullName>
    </submittedName>
</protein>
<comment type="caution">
    <text evidence="1">The sequence shown here is derived from an EMBL/GenBank/DDBJ whole genome shotgun (WGS) entry which is preliminary data.</text>
</comment>
<organism evidence="1 2">
    <name type="scientific">Lunatimonas lonarensis</name>
    <dbReference type="NCBI Taxonomy" id="1232681"/>
    <lineage>
        <taxon>Bacteria</taxon>
        <taxon>Pseudomonadati</taxon>
        <taxon>Bacteroidota</taxon>
        <taxon>Cytophagia</taxon>
        <taxon>Cytophagales</taxon>
        <taxon>Cyclobacteriaceae</taxon>
    </lineage>
</organism>